<evidence type="ECO:0000256" key="3">
    <source>
        <dbReference type="ARBA" id="ARBA00022448"/>
    </source>
</evidence>
<evidence type="ECO:0000256" key="4">
    <source>
        <dbReference type="ARBA" id="ARBA00022475"/>
    </source>
</evidence>
<accession>A0A1A5YQM1</accession>
<evidence type="ECO:0000256" key="5">
    <source>
        <dbReference type="ARBA" id="ARBA00022692"/>
    </source>
</evidence>
<comment type="subcellular location">
    <subcellularLocation>
        <location evidence="1">Cell membrane</location>
        <topology evidence="1">Multi-pass membrane protein</topology>
    </subcellularLocation>
</comment>
<evidence type="ECO:0000256" key="7">
    <source>
        <dbReference type="ARBA" id="ARBA00023136"/>
    </source>
</evidence>
<dbReference type="Pfam" id="PF01544">
    <property type="entry name" value="CorA"/>
    <property type="match status" value="1"/>
</dbReference>
<feature type="transmembrane region" description="Helical" evidence="9">
    <location>
        <begin position="312"/>
        <end position="332"/>
    </location>
</feature>
<organism evidence="10 11">
    <name type="scientific">Paenibacillus oryzae</name>
    <dbReference type="NCBI Taxonomy" id="1844972"/>
    <lineage>
        <taxon>Bacteria</taxon>
        <taxon>Bacillati</taxon>
        <taxon>Bacillota</taxon>
        <taxon>Bacilli</taxon>
        <taxon>Bacillales</taxon>
        <taxon>Paenibacillaceae</taxon>
        <taxon>Paenibacillus</taxon>
    </lineage>
</organism>
<dbReference type="OrthoDB" id="9803416at2"/>
<dbReference type="SUPFAM" id="SSF144083">
    <property type="entry name" value="Magnesium transport protein CorA, transmembrane region"/>
    <property type="match status" value="1"/>
</dbReference>
<keyword evidence="3" id="KW-0813">Transport</keyword>
<name>A0A1A5YQM1_9BACL</name>
<evidence type="ECO:0000256" key="8">
    <source>
        <dbReference type="SAM" id="MobiDB-lite"/>
    </source>
</evidence>
<dbReference type="GO" id="GO:0015095">
    <property type="term" value="F:magnesium ion transmembrane transporter activity"/>
    <property type="evidence" value="ECO:0007669"/>
    <property type="project" value="TreeGrafter"/>
</dbReference>
<evidence type="ECO:0000256" key="2">
    <source>
        <dbReference type="ARBA" id="ARBA00009765"/>
    </source>
</evidence>
<sequence length="426" mass="48478">MIHRLLRYNAGWEWRVLQLSSEPAAAGQPLPSRKTGQPLKERQAAAVLPGKAREEASESEEHLLELKMSLPSCSAWVDDCRGRVTNHISVEHTEDSGAVLCGTLMIQISENEQDLLPFHFWISRTTLITLHTELRLPLRLQNEAHRAQLEACTSAPEAFFIMISVILETFHTGLDGFERRLGELESNMRWSNRTGLLDTIFERRFDLLHWSHLFIPIREVHGAAKEAFMEHLLERDAFMRMTHKLERIESLLKHYALEIDTLISMDDAISSFRGNDIMKTLTIFTVLFLPATIAGALWGVNFEWLPWKERDWGFTVMMSGIAVITLGIYIWLWRKGWTGDLLNKSRNSETALRSGRKKARLQDNKWSSASRLGHGRNNAGTDSSTWSFIQESSKHSTFSYGTGKQDGAVTLSKSETATGLSRSRKK</sequence>
<reference evidence="10 11" key="1">
    <citation type="submission" date="2016-05" db="EMBL/GenBank/DDBJ databases">
        <title>Paenibacillus oryzae. sp. nov., isolated from the rice root.</title>
        <authorList>
            <person name="Zhang J."/>
            <person name="Zhang X."/>
        </authorList>
    </citation>
    <scope>NUCLEOTIDE SEQUENCE [LARGE SCALE GENOMIC DNA]</scope>
    <source>
        <strain evidence="10 11">1DrF-4</strain>
    </source>
</reference>
<evidence type="ECO:0008006" key="12">
    <source>
        <dbReference type="Google" id="ProtNLM"/>
    </source>
</evidence>
<feature type="region of interest" description="Disordered" evidence="8">
    <location>
        <begin position="25"/>
        <end position="52"/>
    </location>
</feature>
<dbReference type="InterPro" id="IPR045863">
    <property type="entry name" value="CorA_TM1_TM2"/>
</dbReference>
<evidence type="ECO:0000256" key="6">
    <source>
        <dbReference type="ARBA" id="ARBA00022989"/>
    </source>
</evidence>
<dbReference type="InterPro" id="IPR002523">
    <property type="entry name" value="MgTranspt_CorA/ZnTranspt_ZntB"/>
</dbReference>
<evidence type="ECO:0000256" key="1">
    <source>
        <dbReference type="ARBA" id="ARBA00004651"/>
    </source>
</evidence>
<keyword evidence="6 9" id="KW-1133">Transmembrane helix</keyword>
<evidence type="ECO:0000313" key="11">
    <source>
        <dbReference type="Proteomes" id="UP000092024"/>
    </source>
</evidence>
<comment type="caution">
    <text evidence="10">The sequence shown here is derived from an EMBL/GenBank/DDBJ whole genome shotgun (WGS) entry which is preliminary data.</text>
</comment>
<dbReference type="GO" id="GO:0015087">
    <property type="term" value="F:cobalt ion transmembrane transporter activity"/>
    <property type="evidence" value="ECO:0007669"/>
    <property type="project" value="TreeGrafter"/>
</dbReference>
<dbReference type="EMBL" id="LYPA01000030">
    <property type="protein sequence ID" value="OBR67917.1"/>
    <property type="molecule type" value="Genomic_DNA"/>
</dbReference>
<dbReference type="InterPro" id="IPR045861">
    <property type="entry name" value="CorA_cytoplasmic_dom"/>
</dbReference>
<dbReference type="STRING" id="1844972.A7K91_18435"/>
<dbReference type="RefSeq" id="WP_068679800.1">
    <property type="nucleotide sequence ID" value="NZ_LYPA01000030.1"/>
</dbReference>
<protein>
    <recommendedName>
        <fullName evidence="12">Magnesium transporter</fullName>
    </recommendedName>
</protein>
<dbReference type="CDD" id="cd12821">
    <property type="entry name" value="EcCorA_ZntB-like"/>
    <property type="match status" value="1"/>
</dbReference>
<feature type="transmembrane region" description="Helical" evidence="9">
    <location>
        <begin position="281"/>
        <end position="300"/>
    </location>
</feature>
<gene>
    <name evidence="10" type="ORF">A7K91_18435</name>
</gene>
<dbReference type="GO" id="GO:0050897">
    <property type="term" value="F:cobalt ion binding"/>
    <property type="evidence" value="ECO:0007669"/>
    <property type="project" value="TreeGrafter"/>
</dbReference>
<dbReference type="GO" id="GO:0005886">
    <property type="term" value="C:plasma membrane"/>
    <property type="evidence" value="ECO:0007669"/>
    <property type="project" value="UniProtKB-SubCell"/>
</dbReference>
<proteinExistence type="inferred from homology"/>
<dbReference type="GO" id="GO:0000287">
    <property type="term" value="F:magnesium ion binding"/>
    <property type="evidence" value="ECO:0007669"/>
    <property type="project" value="TreeGrafter"/>
</dbReference>
<comment type="similarity">
    <text evidence="2">Belongs to the CorA metal ion transporter (MIT) (TC 1.A.35) family.</text>
</comment>
<dbReference type="PANTHER" id="PTHR46494">
    <property type="entry name" value="CORA FAMILY METAL ION TRANSPORTER (EUROFUNG)"/>
    <property type="match status" value="1"/>
</dbReference>
<evidence type="ECO:0000256" key="9">
    <source>
        <dbReference type="SAM" id="Phobius"/>
    </source>
</evidence>
<keyword evidence="7 9" id="KW-0472">Membrane</keyword>
<evidence type="ECO:0000313" key="10">
    <source>
        <dbReference type="EMBL" id="OBR67917.1"/>
    </source>
</evidence>
<feature type="region of interest" description="Disordered" evidence="8">
    <location>
        <begin position="353"/>
        <end position="385"/>
    </location>
</feature>
<dbReference type="AlphaFoldDB" id="A0A1A5YQM1"/>
<dbReference type="SUPFAM" id="SSF143865">
    <property type="entry name" value="CorA soluble domain-like"/>
    <property type="match status" value="1"/>
</dbReference>
<dbReference type="Gene3D" id="1.20.58.340">
    <property type="entry name" value="Magnesium transport protein CorA, transmembrane region"/>
    <property type="match status" value="2"/>
</dbReference>
<dbReference type="Proteomes" id="UP000092024">
    <property type="component" value="Unassembled WGS sequence"/>
</dbReference>
<keyword evidence="4" id="KW-1003">Cell membrane</keyword>
<keyword evidence="5 9" id="KW-0812">Transmembrane</keyword>
<dbReference type="PANTHER" id="PTHR46494:SF2">
    <property type="entry name" value="MAGNESIUM TRANSPORT PROTEIN CORA"/>
    <property type="match status" value="1"/>
</dbReference>
<keyword evidence="11" id="KW-1185">Reference proteome</keyword>